<reference evidence="3 4" key="1">
    <citation type="submission" date="2021-03" db="EMBL/GenBank/DDBJ databases">
        <title>Genomic Encyclopedia of Type Strains, Phase IV (KMG-IV): sequencing the most valuable type-strain genomes for metagenomic binning, comparative biology and taxonomic classification.</title>
        <authorList>
            <person name="Goeker M."/>
        </authorList>
    </citation>
    <scope>NUCLEOTIDE SEQUENCE [LARGE SCALE GENOMIC DNA]</scope>
    <source>
        <strain evidence="3 4">DSM 24738</strain>
    </source>
</reference>
<feature type="compositionally biased region" description="Polar residues" evidence="1">
    <location>
        <begin position="26"/>
        <end position="37"/>
    </location>
</feature>
<evidence type="ECO:0000256" key="2">
    <source>
        <dbReference type="SAM" id="SignalP"/>
    </source>
</evidence>
<dbReference type="Pfam" id="PF16868">
    <property type="entry name" value="NMT1_3"/>
    <property type="match status" value="1"/>
</dbReference>
<accession>A0ABS4GUD2</accession>
<dbReference type="SUPFAM" id="SSF53850">
    <property type="entry name" value="Periplasmic binding protein-like II"/>
    <property type="match status" value="1"/>
</dbReference>
<dbReference type="CDD" id="cd13520">
    <property type="entry name" value="PBP2_TAXI_TRAP"/>
    <property type="match status" value="1"/>
</dbReference>
<keyword evidence="4" id="KW-1185">Reference proteome</keyword>
<protein>
    <submittedName>
        <fullName evidence="3">TRAP transporter TAXI family solute receptor</fullName>
    </submittedName>
</protein>
<dbReference type="InterPro" id="IPR011852">
    <property type="entry name" value="TRAP_TAXI"/>
</dbReference>
<feature type="compositionally biased region" description="Basic and acidic residues" evidence="1">
    <location>
        <begin position="39"/>
        <end position="50"/>
    </location>
</feature>
<sequence length="349" mass="37677">MKKLSGVILATILTFSAALVGCGSQPAEQTSAQQPAAQQEKKEEKKEENKDFPKFVKIAGATSGGTYFLMANAMSQLLNEKIPGINATAQSTAGSPKILELLDTNGGELGVAQAGVADEAFNGKGQFEGKAMKNISQVAFMYPNVMQLVVRKDAGIKTPADLKGKAVAVGAVGSATEINSKDLFVGAGFNYPDDITPEYTSESQSADLLKNKQVVAGNMIASLGSSAMLDIMSTGEFEVLPIPEDMIKKLHDEVNVAYFPYEIPANTYPNQTEPIKTYAVANWLHARADVSEDFIYEVVKQLYENHDYLVNAHKVMENMTLETALNGQTIPLHPGAVKYFKEQGIEVKQ</sequence>
<dbReference type="EMBL" id="JAGGKT010000014">
    <property type="protein sequence ID" value="MBP1933874.1"/>
    <property type="molecule type" value="Genomic_DNA"/>
</dbReference>
<dbReference type="RefSeq" id="WP_209811889.1">
    <property type="nucleotide sequence ID" value="NZ_JAGGKT010000014.1"/>
</dbReference>
<feature type="region of interest" description="Disordered" evidence="1">
    <location>
        <begin position="26"/>
        <end position="50"/>
    </location>
</feature>
<gene>
    <name evidence="3" type="ORF">J2Z37_003891</name>
</gene>
<dbReference type="PANTHER" id="PTHR42941">
    <property type="entry name" value="SLL1037 PROTEIN"/>
    <property type="match status" value="1"/>
</dbReference>
<name>A0ABS4GUD2_9BACL</name>
<comment type="caution">
    <text evidence="3">The sequence shown here is derived from an EMBL/GenBank/DDBJ whole genome shotgun (WGS) entry which is preliminary data.</text>
</comment>
<proteinExistence type="predicted"/>
<evidence type="ECO:0000256" key="1">
    <source>
        <dbReference type="SAM" id="MobiDB-lite"/>
    </source>
</evidence>
<organism evidence="3 4">
    <name type="scientific">Ammoniphilus resinae</name>
    <dbReference type="NCBI Taxonomy" id="861532"/>
    <lineage>
        <taxon>Bacteria</taxon>
        <taxon>Bacillati</taxon>
        <taxon>Bacillota</taxon>
        <taxon>Bacilli</taxon>
        <taxon>Bacillales</taxon>
        <taxon>Paenibacillaceae</taxon>
        <taxon>Aneurinibacillus group</taxon>
        <taxon>Ammoniphilus</taxon>
    </lineage>
</organism>
<dbReference type="PROSITE" id="PS51257">
    <property type="entry name" value="PROKAR_LIPOPROTEIN"/>
    <property type="match status" value="1"/>
</dbReference>
<dbReference type="Gene3D" id="3.40.190.10">
    <property type="entry name" value="Periplasmic binding protein-like II"/>
    <property type="match status" value="2"/>
</dbReference>
<dbReference type="NCBIfam" id="TIGR02122">
    <property type="entry name" value="TRAP_TAXI"/>
    <property type="match status" value="1"/>
</dbReference>
<feature type="signal peptide" evidence="2">
    <location>
        <begin position="1"/>
        <end position="20"/>
    </location>
</feature>
<feature type="chain" id="PRO_5045875070" evidence="2">
    <location>
        <begin position="21"/>
        <end position="349"/>
    </location>
</feature>
<dbReference type="PANTHER" id="PTHR42941:SF1">
    <property type="entry name" value="SLL1037 PROTEIN"/>
    <property type="match status" value="1"/>
</dbReference>
<dbReference type="Proteomes" id="UP001519343">
    <property type="component" value="Unassembled WGS sequence"/>
</dbReference>
<keyword evidence="2" id="KW-0732">Signal</keyword>
<evidence type="ECO:0000313" key="4">
    <source>
        <dbReference type="Proteomes" id="UP001519343"/>
    </source>
</evidence>
<evidence type="ECO:0000313" key="3">
    <source>
        <dbReference type="EMBL" id="MBP1933874.1"/>
    </source>
</evidence>
<keyword evidence="3" id="KW-0675">Receptor</keyword>